<dbReference type="eggNOG" id="ENOG503038D">
    <property type="taxonomic scope" value="Bacteria"/>
</dbReference>
<reference evidence="2" key="1">
    <citation type="submission" date="2007-07" db="EMBL/GenBank/DDBJ databases">
        <title>Complete genome sequence of Campylobacter hominis ATCC BAA-381, a commensal isolated from the human gastrointestinal tract.</title>
        <authorList>
            <person name="Fouts D.E."/>
            <person name="Mongodin E.F."/>
            <person name="Puiu D."/>
            <person name="Sebastian Y."/>
            <person name="Miller W.G."/>
            <person name="Mandrell R.E."/>
            <person name="Nelson K.E."/>
        </authorList>
    </citation>
    <scope>NUCLEOTIDE SEQUENCE [LARGE SCALE GENOMIC DNA]</scope>
    <source>
        <strain evidence="2">ATCC BAA-381 / LMG 19568 / NCTC 13146 / CH001A</strain>
    </source>
</reference>
<dbReference type="Proteomes" id="UP000002407">
    <property type="component" value="Chromosome"/>
</dbReference>
<evidence type="ECO:0000313" key="2">
    <source>
        <dbReference type="Proteomes" id="UP000002407"/>
    </source>
</evidence>
<keyword evidence="2" id="KW-1185">Reference proteome</keyword>
<evidence type="ECO:0000313" key="1">
    <source>
        <dbReference type="EMBL" id="ABS51733.1"/>
    </source>
</evidence>
<evidence type="ECO:0008006" key="3">
    <source>
        <dbReference type="Google" id="ProtNLM"/>
    </source>
</evidence>
<sequence>MGNNFRQKDFVLKAFEKIGPMATLGELYDKTDISKWGTKTPFATIRRILQTNSEFFKIQPGLWGLISQKNEILKKICIKNTTKIVDNKFTHTYYQGLITEIGNLRNYQTYIPSQDKNKIYIDKQLFYSAKMTKIYDFTYLGILKFAKTVDVIWFNDRKMPDSFFEVEHTTDFKNSINKFFELQDFKANFYVVAKKERKKEFENIINSSIYLPIKKPVKFAAYESIVKKFELQKESLKVKNGI</sequence>
<dbReference type="HOGENOM" id="CLU_1173743_0_0_7"/>
<dbReference type="EMBL" id="CP000776">
    <property type="protein sequence ID" value="ABS51733.1"/>
    <property type="molecule type" value="Genomic_DNA"/>
</dbReference>
<dbReference type="AlphaFoldDB" id="A7I159"/>
<protein>
    <recommendedName>
        <fullName evidence="3">HTH HARE-type domain-containing protein</fullName>
    </recommendedName>
</protein>
<name>A7I159_CAMHC</name>
<proteinExistence type="predicted"/>
<gene>
    <name evidence="1" type="ordered locus">CHAB381_0669</name>
</gene>
<organism evidence="1 2">
    <name type="scientific">Campylobacter hominis (strain ATCC BAA-381 / DSM 21671 / CCUG 45161 / LMG 19568 / NCTC 13146 / CH001A)</name>
    <dbReference type="NCBI Taxonomy" id="360107"/>
    <lineage>
        <taxon>Bacteria</taxon>
        <taxon>Pseudomonadati</taxon>
        <taxon>Campylobacterota</taxon>
        <taxon>Epsilonproteobacteria</taxon>
        <taxon>Campylobacterales</taxon>
        <taxon>Campylobacteraceae</taxon>
        <taxon>Campylobacter</taxon>
    </lineage>
</organism>
<accession>A7I159</accession>
<dbReference type="KEGG" id="cha:CHAB381_0669"/>
<dbReference type="RefSeq" id="WP_012108537.1">
    <property type="nucleotide sequence ID" value="NC_009714.1"/>
</dbReference>
<dbReference type="STRING" id="360107.CHAB381_0669"/>
<dbReference type="OrthoDB" id="9776582at2"/>